<name>A0A6N8IPE9_9BURK</name>
<dbReference type="AlphaFoldDB" id="A0A6N8IPE9"/>
<dbReference type="GO" id="GO:0016020">
    <property type="term" value="C:membrane"/>
    <property type="evidence" value="ECO:0007669"/>
    <property type="project" value="TreeGrafter"/>
</dbReference>
<dbReference type="InterPro" id="IPR050266">
    <property type="entry name" value="AB_hydrolase_sf"/>
</dbReference>
<dbReference type="GO" id="GO:0046464">
    <property type="term" value="P:acylglycerol catabolic process"/>
    <property type="evidence" value="ECO:0007669"/>
    <property type="project" value="TreeGrafter"/>
</dbReference>
<protein>
    <submittedName>
        <fullName evidence="3">Alpha/beta fold hydrolase</fullName>
    </submittedName>
</protein>
<feature type="compositionally biased region" description="Gly residues" evidence="1">
    <location>
        <begin position="1"/>
        <end position="10"/>
    </location>
</feature>
<sequence length="423" mass="45308">MARDAGGAGPGWPHHGAAGDGVEPRDAGARPAVQPGRRVPRPLSGTCAVRAHPPRAHRAGGCGPGGTVRDGAGAHRAGERAHAPDADPPAEGDWRQPAPRGTRGADRGRPGARRRRDDGVPRLDGGAVAARPLHQEKQMPRIKTETLTMGYQEHGTGDNVVLAVHGNLGCANWLDLALPLLPDQLRVVTAEWRGCGDSEKPQPTTDFSNYAMSVHARDHLALLDALGIAKCHLYCHSTGGIIASYMLDAAPDRFGKVLMLDPVSPLGLQLAPGQVDVLTAMKGDTDVCFAGLASAAPTLFRPETLVAGQSPQFAATASAGQRELFRLLVEKTRLLSDGVWFGTPQNLAREWESGALAARMPAMKHEHLILYGKMDYWIPRDHMDVMVQKLPNARLELFPSVGHSMNLEQPSLFARVFTDYFGG</sequence>
<proteinExistence type="predicted"/>
<comment type="caution">
    <text evidence="3">The sequence shown here is derived from an EMBL/GenBank/DDBJ whole genome shotgun (WGS) entry which is preliminary data.</text>
</comment>
<keyword evidence="4" id="KW-1185">Reference proteome</keyword>
<dbReference type="EMBL" id="WSEL01000003">
    <property type="protein sequence ID" value="MVQ28751.1"/>
    <property type="molecule type" value="Genomic_DNA"/>
</dbReference>
<feature type="compositionally biased region" description="Basic and acidic residues" evidence="1">
    <location>
        <begin position="72"/>
        <end position="85"/>
    </location>
</feature>
<dbReference type="PANTHER" id="PTHR43798:SF33">
    <property type="entry name" value="HYDROLASE, PUTATIVE (AFU_ORTHOLOGUE AFUA_2G14860)-RELATED"/>
    <property type="match status" value="1"/>
</dbReference>
<dbReference type="GO" id="GO:0047372">
    <property type="term" value="F:monoacylglycerol lipase activity"/>
    <property type="evidence" value="ECO:0007669"/>
    <property type="project" value="TreeGrafter"/>
</dbReference>
<accession>A0A6N8IPE9</accession>
<dbReference type="Gene3D" id="3.40.50.1820">
    <property type="entry name" value="alpha/beta hydrolase"/>
    <property type="match status" value="1"/>
</dbReference>
<feature type="compositionally biased region" description="Basic and acidic residues" evidence="1">
    <location>
        <begin position="103"/>
        <end position="121"/>
    </location>
</feature>
<dbReference type="Pfam" id="PF00561">
    <property type="entry name" value="Abhydrolase_1"/>
    <property type="match status" value="1"/>
</dbReference>
<organism evidence="3 4">
    <name type="scientific">Ramlibacter pinisoli</name>
    <dbReference type="NCBI Taxonomy" id="2682844"/>
    <lineage>
        <taxon>Bacteria</taxon>
        <taxon>Pseudomonadati</taxon>
        <taxon>Pseudomonadota</taxon>
        <taxon>Betaproteobacteria</taxon>
        <taxon>Burkholderiales</taxon>
        <taxon>Comamonadaceae</taxon>
        <taxon>Ramlibacter</taxon>
    </lineage>
</organism>
<evidence type="ECO:0000256" key="1">
    <source>
        <dbReference type="SAM" id="MobiDB-lite"/>
    </source>
</evidence>
<dbReference type="InterPro" id="IPR029058">
    <property type="entry name" value="AB_hydrolase_fold"/>
</dbReference>
<evidence type="ECO:0000313" key="4">
    <source>
        <dbReference type="Proteomes" id="UP000469385"/>
    </source>
</evidence>
<gene>
    <name evidence="3" type="ORF">GON04_04805</name>
</gene>
<evidence type="ECO:0000259" key="2">
    <source>
        <dbReference type="Pfam" id="PF00561"/>
    </source>
</evidence>
<dbReference type="SUPFAM" id="SSF53474">
    <property type="entry name" value="alpha/beta-Hydrolases"/>
    <property type="match status" value="1"/>
</dbReference>
<dbReference type="InterPro" id="IPR000073">
    <property type="entry name" value="AB_hydrolase_1"/>
</dbReference>
<evidence type="ECO:0000313" key="3">
    <source>
        <dbReference type="EMBL" id="MVQ28751.1"/>
    </source>
</evidence>
<dbReference type="PANTHER" id="PTHR43798">
    <property type="entry name" value="MONOACYLGLYCEROL LIPASE"/>
    <property type="match status" value="1"/>
</dbReference>
<keyword evidence="3" id="KW-0378">Hydrolase</keyword>
<feature type="region of interest" description="Disordered" evidence="1">
    <location>
        <begin position="1"/>
        <end position="140"/>
    </location>
</feature>
<reference evidence="3 4" key="1">
    <citation type="submission" date="2019-12" db="EMBL/GenBank/DDBJ databases">
        <authorList>
            <person name="Huq M.A."/>
        </authorList>
    </citation>
    <scope>NUCLEOTIDE SEQUENCE [LARGE SCALE GENOMIC DNA]</scope>
    <source>
        <strain evidence="3 4">MAH-25</strain>
    </source>
</reference>
<dbReference type="Proteomes" id="UP000469385">
    <property type="component" value="Unassembled WGS sequence"/>
</dbReference>
<feature type="domain" description="AB hydrolase-1" evidence="2">
    <location>
        <begin position="159"/>
        <end position="409"/>
    </location>
</feature>